<dbReference type="EMBL" id="JBHSOD010000041">
    <property type="protein sequence ID" value="MFC5888509.1"/>
    <property type="molecule type" value="Genomic_DNA"/>
</dbReference>
<proteinExistence type="predicted"/>
<dbReference type="Proteomes" id="UP001596067">
    <property type="component" value="Unassembled WGS sequence"/>
</dbReference>
<comment type="caution">
    <text evidence="1">The sequence shown here is derived from an EMBL/GenBank/DDBJ whole genome shotgun (WGS) entry which is preliminary data.</text>
</comment>
<evidence type="ECO:0000313" key="1">
    <source>
        <dbReference type="EMBL" id="MFC5888509.1"/>
    </source>
</evidence>
<gene>
    <name evidence="1" type="ORF">ACFP0N_26430</name>
</gene>
<organism evidence="1 2">
    <name type="scientific">Kitasatospora aburaviensis</name>
    <dbReference type="NCBI Taxonomy" id="67265"/>
    <lineage>
        <taxon>Bacteria</taxon>
        <taxon>Bacillati</taxon>
        <taxon>Actinomycetota</taxon>
        <taxon>Actinomycetes</taxon>
        <taxon>Kitasatosporales</taxon>
        <taxon>Streptomycetaceae</taxon>
        <taxon>Kitasatospora</taxon>
    </lineage>
</organism>
<name>A0ABW1F3J9_9ACTN</name>
<dbReference type="RefSeq" id="WP_313763575.1">
    <property type="nucleotide sequence ID" value="NZ_BAAAVH010000113.1"/>
</dbReference>
<accession>A0ABW1F3J9</accession>
<keyword evidence="2" id="KW-1185">Reference proteome</keyword>
<evidence type="ECO:0000313" key="2">
    <source>
        <dbReference type="Proteomes" id="UP001596067"/>
    </source>
</evidence>
<sequence length="124" mass="13166">MTTTPTPASLAERIAEGLLAAAYSCDGTDCRATEDECEAAHPVRRPAPWRYVVRIEGSPEGLAAAVLAVVQPELDALAAVRLLHQPRDHGGWQICTGCSRLGHYAEQWPCATTTAIAAARTPTS</sequence>
<reference evidence="2" key="1">
    <citation type="journal article" date="2019" name="Int. J. Syst. Evol. Microbiol.">
        <title>The Global Catalogue of Microorganisms (GCM) 10K type strain sequencing project: providing services to taxonomists for standard genome sequencing and annotation.</title>
        <authorList>
            <consortium name="The Broad Institute Genomics Platform"/>
            <consortium name="The Broad Institute Genome Sequencing Center for Infectious Disease"/>
            <person name="Wu L."/>
            <person name="Ma J."/>
        </authorList>
    </citation>
    <scope>NUCLEOTIDE SEQUENCE [LARGE SCALE GENOMIC DNA]</scope>
    <source>
        <strain evidence="2">CGMCC 4.1469</strain>
    </source>
</reference>
<protein>
    <submittedName>
        <fullName evidence="1">Uncharacterized protein</fullName>
    </submittedName>
</protein>